<evidence type="ECO:0000313" key="1">
    <source>
        <dbReference type="EMBL" id="MDT7827990.1"/>
    </source>
</evidence>
<dbReference type="RefSeq" id="WP_314013121.1">
    <property type="nucleotide sequence ID" value="NZ_JAVTTP010000001.1"/>
</dbReference>
<dbReference type="EMBL" id="JAVTTP010000001">
    <property type="protein sequence ID" value="MDT7827990.1"/>
    <property type="molecule type" value="Genomic_DNA"/>
</dbReference>
<evidence type="ECO:0000313" key="2">
    <source>
        <dbReference type="Proteomes" id="UP001250656"/>
    </source>
</evidence>
<keyword evidence="2" id="KW-1185">Reference proteome</keyword>
<comment type="caution">
    <text evidence="1">The sequence shown here is derived from an EMBL/GenBank/DDBJ whole genome shotgun (WGS) entry which is preliminary data.</text>
</comment>
<reference evidence="1 2" key="1">
    <citation type="submission" date="2023-09" db="EMBL/GenBank/DDBJ databases">
        <title>Novel taxa isolated from Blanes Bay.</title>
        <authorList>
            <person name="Rey-Velasco X."/>
            <person name="Lucena T."/>
        </authorList>
    </citation>
    <scope>NUCLEOTIDE SEQUENCE [LARGE SCALE GENOMIC DNA]</scope>
    <source>
        <strain evidence="1 2">S334</strain>
    </source>
</reference>
<name>A0ABU3L2M3_9FLAO</name>
<dbReference type="Proteomes" id="UP001250656">
    <property type="component" value="Unassembled WGS sequence"/>
</dbReference>
<dbReference type="PROSITE" id="PS51257">
    <property type="entry name" value="PROKAR_LIPOPROTEIN"/>
    <property type="match status" value="1"/>
</dbReference>
<proteinExistence type="predicted"/>
<protein>
    <recommendedName>
        <fullName evidence="3">Lipoprotein</fullName>
    </recommendedName>
</protein>
<evidence type="ECO:0008006" key="3">
    <source>
        <dbReference type="Google" id="ProtNLM"/>
    </source>
</evidence>
<accession>A0ABU3L2M3</accession>
<organism evidence="1 2">
    <name type="scientific">Pricia mediterranea</name>
    <dbReference type="NCBI Taxonomy" id="3076079"/>
    <lineage>
        <taxon>Bacteria</taxon>
        <taxon>Pseudomonadati</taxon>
        <taxon>Bacteroidota</taxon>
        <taxon>Flavobacteriia</taxon>
        <taxon>Flavobacteriales</taxon>
        <taxon>Flavobacteriaceae</taxon>
        <taxon>Pricia</taxon>
    </lineage>
</organism>
<sequence>MKKFSIISIIGFFLMACSNNKDCCVNIDTAISIKYVNMIGENLFELDSGLNESDITIYHRINNEWVKYFEGNLDYPKGIRTVERGDGKYLVVFPSATLVENNYSETKIAFSGTDSDIIKTEIDKSNFNEIVTKVWYNGELKWGGSQSERIFEVIK</sequence>
<gene>
    <name evidence="1" type="ORF">RQM65_04845</name>
</gene>